<dbReference type="GeneID" id="20671467"/>
<protein>
    <recommendedName>
        <fullName evidence="4">Secreted protein</fullName>
    </recommendedName>
</protein>
<keyword evidence="3" id="KW-1185">Reference proteome</keyword>
<accession>W4JTG4</accession>
<organism evidence="2 3">
    <name type="scientific">Heterobasidion irregulare (strain TC 32-1)</name>
    <dbReference type="NCBI Taxonomy" id="747525"/>
    <lineage>
        <taxon>Eukaryota</taxon>
        <taxon>Fungi</taxon>
        <taxon>Dikarya</taxon>
        <taxon>Basidiomycota</taxon>
        <taxon>Agaricomycotina</taxon>
        <taxon>Agaricomycetes</taxon>
        <taxon>Russulales</taxon>
        <taxon>Bondarzewiaceae</taxon>
        <taxon>Heterobasidion</taxon>
        <taxon>Heterobasidion annosum species complex</taxon>
    </lineage>
</organism>
<dbReference type="AlphaFoldDB" id="W4JTG4"/>
<dbReference type="InParanoid" id="W4JTG4"/>
<gene>
    <name evidence="2" type="ORF">HETIRDRAFT_329041</name>
</gene>
<evidence type="ECO:0000256" key="1">
    <source>
        <dbReference type="SAM" id="SignalP"/>
    </source>
</evidence>
<dbReference type="HOGENOM" id="CLU_1959862_0_0_1"/>
<keyword evidence="1" id="KW-0732">Signal</keyword>
<evidence type="ECO:0000313" key="3">
    <source>
        <dbReference type="Proteomes" id="UP000030671"/>
    </source>
</evidence>
<evidence type="ECO:0008006" key="4">
    <source>
        <dbReference type="Google" id="ProtNLM"/>
    </source>
</evidence>
<evidence type="ECO:0000313" key="2">
    <source>
        <dbReference type="EMBL" id="ETW76813.1"/>
    </source>
</evidence>
<feature type="signal peptide" evidence="1">
    <location>
        <begin position="1"/>
        <end position="22"/>
    </location>
</feature>
<name>W4JTG4_HETIT</name>
<sequence length="128" mass="14573">MQCVYVLFFFFVVSPFRRLVWSASNVPPPPSPFFFRPVGCCLYKPRPPASRRLSSHARLPHLLDCPLSLPPSCSSPPPSPCMCCSVLLLLRIMRTRTHTRLSPAKVTRSLYESTDWCFFVLVAVNSWV</sequence>
<dbReference type="RefSeq" id="XP_009551682.1">
    <property type="nucleotide sequence ID" value="XM_009553387.1"/>
</dbReference>
<dbReference type="Proteomes" id="UP000030671">
    <property type="component" value="Unassembled WGS sequence"/>
</dbReference>
<dbReference type="KEGG" id="hir:HETIRDRAFT_329041"/>
<proteinExistence type="predicted"/>
<reference evidence="2 3" key="1">
    <citation type="journal article" date="2012" name="New Phytol.">
        <title>Insight into trade-off between wood decay and parasitism from the genome of a fungal forest pathogen.</title>
        <authorList>
            <person name="Olson A."/>
            <person name="Aerts A."/>
            <person name="Asiegbu F."/>
            <person name="Belbahri L."/>
            <person name="Bouzid O."/>
            <person name="Broberg A."/>
            <person name="Canback B."/>
            <person name="Coutinho P.M."/>
            <person name="Cullen D."/>
            <person name="Dalman K."/>
            <person name="Deflorio G."/>
            <person name="van Diepen L.T."/>
            <person name="Dunand C."/>
            <person name="Duplessis S."/>
            <person name="Durling M."/>
            <person name="Gonthier P."/>
            <person name="Grimwood J."/>
            <person name="Fossdal C.G."/>
            <person name="Hansson D."/>
            <person name="Henrissat B."/>
            <person name="Hietala A."/>
            <person name="Himmelstrand K."/>
            <person name="Hoffmeister D."/>
            <person name="Hogberg N."/>
            <person name="James T.Y."/>
            <person name="Karlsson M."/>
            <person name="Kohler A."/>
            <person name="Kues U."/>
            <person name="Lee Y.H."/>
            <person name="Lin Y.C."/>
            <person name="Lind M."/>
            <person name="Lindquist E."/>
            <person name="Lombard V."/>
            <person name="Lucas S."/>
            <person name="Lunden K."/>
            <person name="Morin E."/>
            <person name="Murat C."/>
            <person name="Park J."/>
            <person name="Raffaello T."/>
            <person name="Rouze P."/>
            <person name="Salamov A."/>
            <person name="Schmutz J."/>
            <person name="Solheim H."/>
            <person name="Stahlberg J."/>
            <person name="Velez H."/>
            <person name="de Vries R.P."/>
            <person name="Wiebenga A."/>
            <person name="Woodward S."/>
            <person name="Yakovlev I."/>
            <person name="Garbelotto M."/>
            <person name="Martin F."/>
            <person name="Grigoriev I.V."/>
            <person name="Stenlid J."/>
        </authorList>
    </citation>
    <scope>NUCLEOTIDE SEQUENCE [LARGE SCALE GENOMIC DNA]</scope>
    <source>
        <strain evidence="2 3">TC 32-1</strain>
    </source>
</reference>
<feature type="chain" id="PRO_5004844948" description="Secreted protein" evidence="1">
    <location>
        <begin position="23"/>
        <end position="128"/>
    </location>
</feature>
<dbReference type="EMBL" id="KI925464">
    <property type="protein sequence ID" value="ETW76813.1"/>
    <property type="molecule type" value="Genomic_DNA"/>
</dbReference>